<comment type="similarity">
    <text evidence="2 5">Belongs to the RRF family.</text>
</comment>
<keyword evidence="4 5" id="KW-0648">Protein biosynthesis</keyword>
<accession>A0A9D1KU67</accession>
<gene>
    <name evidence="5 7" type="primary">frr</name>
    <name evidence="7" type="ORF">IAD12_04755</name>
</gene>
<dbReference type="Gene3D" id="1.10.132.20">
    <property type="entry name" value="Ribosome-recycling factor"/>
    <property type="match status" value="1"/>
</dbReference>
<comment type="function">
    <text evidence="5">Responsible for the release of ribosomes from messenger RNA at the termination of protein biosynthesis. May increase the efficiency of translation by recycling ribosomes from one round of translation to another.</text>
</comment>
<proteinExistence type="inferred from homology"/>
<protein>
    <recommendedName>
        <fullName evidence="5">Ribosome-recycling factor</fullName>
        <shortName evidence="5">RRF</shortName>
    </recommendedName>
    <alternativeName>
        <fullName evidence="5">Ribosome-releasing factor</fullName>
    </alternativeName>
</protein>
<evidence type="ECO:0000256" key="5">
    <source>
        <dbReference type="HAMAP-Rule" id="MF_00040"/>
    </source>
</evidence>
<dbReference type="AlphaFoldDB" id="A0A9D1KU67"/>
<dbReference type="InterPro" id="IPR023584">
    <property type="entry name" value="Ribosome_recyc_fac_dom"/>
</dbReference>
<dbReference type="SUPFAM" id="SSF55194">
    <property type="entry name" value="Ribosome recycling factor, RRF"/>
    <property type="match status" value="1"/>
</dbReference>
<dbReference type="GO" id="GO:0005737">
    <property type="term" value="C:cytoplasm"/>
    <property type="evidence" value="ECO:0007669"/>
    <property type="project" value="UniProtKB-SubCell"/>
</dbReference>
<dbReference type="PANTHER" id="PTHR20982">
    <property type="entry name" value="RIBOSOME RECYCLING FACTOR"/>
    <property type="match status" value="1"/>
</dbReference>
<dbReference type="FunFam" id="3.30.1360.40:FF:000001">
    <property type="entry name" value="Ribosome-recycling factor"/>
    <property type="match status" value="1"/>
</dbReference>
<dbReference type="EMBL" id="DVLX01000056">
    <property type="protein sequence ID" value="HIT99546.1"/>
    <property type="molecule type" value="Genomic_DNA"/>
</dbReference>
<evidence type="ECO:0000256" key="4">
    <source>
        <dbReference type="ARBA" id="ARBA00022917"/>
    </source>
</evidence>
<evidence type="ECO:0000256" key="3">
    <source>
        <dbReference type="ARBA" id="ARBA00022490"/>
    </source>
</evidence>
<dbReference type="InterPro" id="IPR036191">
    <property type="entry name" value="RRF_sf"/>
</dbReference>
<evidence type="ECO:0000313" key="7">
    <source>
        <dbReference type="EMBL" id="HIT99546.1"/>
    </source>
</evidence>
<reference evidence="7" key="2">
    <citation type="journal article" date="2021" name="PeerJ">
        <title>Extensive microbial diversity within the chicken gut microbiome revealed by metagenomics and culture.</title>
        <authorList>
            <person name="Gilroy R."/>
            <person name="Ravi A."/>
            <person name="Getino M."/>
            <person name="Pursley I."/>
            <person name="Horton D.L."/>
            <person name="Alikhan N.F."/>
            <person name="Baker D."/>
            <person name="Gharbi K."/>
            <person name="Hall N."/>
            <person name="Watson M."/>
            <person name="Adriaenssens E.M."/>
            <person name="Foster-Nyarko E."/>
            <person name="Jarju S."/>
            <person name="Secka A."/>
            <person name="Antonio M."/>
            <person name="Oren A."/>
            <person name="Chaudhuri R.R."/>
            <person name="La Ragione R."/>
            <person name="Hildebrand F."/>
            <person name="Pallen M.J."/>
        </authorList>
    </citation>
    <scope>NUCLEOTIDE SEQUENCE</scope>
    <source>
        <strain evidence="7">CHK176-22527</strain>
    </source>
</reference>
<comment type="subcellular location">
    <subcellularLocation>
        <location evidence="1 5">Cytoplasm</location>
    </subcellularLocation>
</comment>
<feature type="domain" description="Ribosome recycling factor" evidence="6">
    <location>
        <begin position="20"/>
        <end position="183"/>
    </location>
</feature>
<dbReference type="CDD" id="cd00520">
    <property type="entry name" value="RRF"/>
    <property type="match status" value="1"/>
</dbReference>
<evidence type="ECO:0000256" key="2">
    <source>
        <dbReference type="ARBA" id="ARBA00005912"/>
    </source>
</evidence>
<dbReference type="HAMAP" id="MF_00040">
    <property type="entry name" value="RRF"/>
    <property type="match status" value="1"/>
</dbReference>
<dbReference type="GO" id="GO:0043023">
    <property type="term" value="F:ribosomal large subunit binding"/>
    <property type="evidence" value="ECO:0007669"/>
    <property type="project" value="TreeGrafter"/>
</dbReference>
<dbReference type="InterPro" id="IPR002661">
    <property type="entry name" value="Ribosome_recyc_fac"/>
</dbReference>
<dbReference type="PANTHER" id="PTHR20982:SF3">
    <property type="entry name" value="MITOCHONDRIAL RIBOSOME RECYCLING FACTOR PSEUDO 1"/>
    <property type="match status" value="1"/>
</dbReference>
<evidence type="ECO:0000256" key="1">
    <source>
        <dbReference type="ARBA" id="ARBA00004496"/>
    </source>
</evidence>
<evidence type="ECO:0000259" key="6">
    <source>
        <dbReference type="Pfam" id="PF01765"/>
    </source>
</evidence>
<dbReference type="NCBIfam" id="TIGR00496">
    <property type="entry name" value="frr"/>
    <property type="match status" value="1"/>
</dbReference>
<keyword evidence="3 5" id="KW-0963">Cytoplasm</keyword>
<organism evidence="7 8">
    <name type="scientific">Candidatus Allocopromorpha excrementavium</name>
    <dbReference type="NCBI Taxonomy" id="2840741"/>
    <lineage>
        <taxon>Bacteria</taxon>
        <taxon>Bacillati</taxon>
        <taxon>Bacillota</taxon>
        <taxon>Clostridia</taxon>
        <taxon>Eubacteriales</taxon>
        <taxon>Eubacteriaceae</taxon>
        <taxon>Eubacteriaceae incertae sedis</taxon>
        <taxon>Candidatus Allocopromorpha</taxon>
    </lineage>
</organism>
<name>A0A9D1KU67_9FIRM</name>
<dbReference type="Gene3D" id="3.30.1360.40">
    <property type="match status" value="1"/>
</dbReference>
<dbReference type="GO" id="GO:0006415">
    <property type="term" value="P:translational termination"/>
    <property type="evidence" value="ECO:0007669"/>
    <property type="project" value="UniProtKB-UniRule"/>
</dbReference>
<comment type="caution">
    <text evidence="7">The sequence shown here is derived from an EMBL/GenBank/DDBJ whole genome shotgun (WGS) entry which is preliminary data.</text>
</comment>
<sequence length="185" mass="20524">MSDFNMDGLNEKIEKSLSVLKEEMGTVRAGRANAALVDKVVVEYYGTPTPLKALANISVPEPRTLLISPFDPKSIPEIEKAINAANIGINPANDGKVVRLQIPQVTEERRKELTKVVKKLGEDTKVAVRNLRRDANDKVKKMEKAGDFTEDDVKETLDDIQKLTDKAVKDIDDIVAAKEKEILEV</sequence>
<evidence type="ECO:0000313" key="8">
    <source>
        <dbReference type="Proteomes" id="UP000824159"/>
    </source>
</evidence>
<dbReference type="Proteomes" id="UP000824159">
    <property type="component" value="Unassembled WGS sequence"/>
</dbReference>
<dbReference type="Pfam" id="PF01765">
    <property type="entry name" value="RRF"/>
    <property type="match status" value="1"/>
</dbReference>
<reference evidence="7" key="1">
    <citation type="submission" date="2020-10" db="EMBL/GenBank/DDBJ databases">
        <authorList>
            <person name="Gilroy R."/>
        </authorList>
    </citation>
    <scope>NUCLEOTIDE SEQUENCE</scope>
    <source>
        <strain evidence="7">CHK176-22527</strain>
    </source>
</reference>
<dbReference type="FunFam" id="1.10.132.20:FF:000001">
    <property type="entry name" value="Ribosome-recycling factor"/>
    <property type="match status" value="1"/>
</dbReference>